<dbReference type="PANTHER" id="PTHR28136">
    <property type="entry name" value="NUCLEUS EXPORT PROTEIN BRR6"/>
    <property type="match status" value="1"/>
</dbReference>
<dbReference type="Pfam" id="PF10104">
    <property type="entry name" value="Brr6_like_C_C"/>
    <property type="match status" value="1"/>
</dbReference>
<name>A0A1L0BQD8_9ASCO</name>
<keyword evidence="1" id="KW-1133">Transmembrane helix</keyword>
<dbReference type="GO" id="GO:0055088">
    <property type="term" value="P:lipid homeostasis"/>
    <property type="evidence" value="ECO:0007669"/>
    <property type="project" value="InterPro"/>
</dbReference>
<dbReference type="Proteomes" id="UP000182334">
    <property type="component" value="Chromosome IV"/>
</dbReference>
<keyword evidence="4" id="KW-1185">Reference proteome</keyword>
<evidence type="ECO:0000313" key="4">
    <source>
        <dbReference type="Proteomes" id="UP000182334"/>
    </source>
</evidence>
<dbReference type="InterPro" id="IPR040202">
    <property type="entry name" value="Brl1/Brr6"/>
</dbReference>
<dbReference type="OrthoDB" id="5961at2759"/>
<dbReference type="SMART" id="SM01042">
    <property type="entry name" value="Brr6_like_C_C"/>
    <property type="match status" value="1"/>
</dbReference>
<evidence type="ECO:0000259" key="2">
    <source>
        <dbReference type="SMART" id="SM01042"/>
    </source>
</evidence>
<dbReference type="InterPro" id="IPR018767">
    <property type="entry name" value="Brl1/Brr6_dom"/>
</dbReference>
<evidence type="ECO:0000256" key="1">
    <source>
        <dbReference type="SAM" id="Phobius"/>
    </source>
</evidence>
<dbReference type="PANTHER" id="PTHR28136:SF1">
    <property type="entry name" value="NUCLEUS EXPORT PROTEIN BRL1"/>
    <property type="match status" value="1"/>
</dbReference>
<keyword evidence="1" id="KW-0472">Membrane</keyword>
<sequence>MSQKYPTFGLSYLSPSALATVSIDAQNIDTSTPINRNENGDEPSLDSIEIGEELTPTNVRRRNRNVPLHSILKNSPNRSQQVPNTSYYSTLSDPLRGDTLEPPARQHVLFSPTKEVVSYVAESQKAFTVDLTKLDEQDEDNGEASANSKKPLRSRLWTDPSVPYVLLLYLQLLCNVLLVLLVVYVVYVMVVNIRADVQHKIEMYTSDAIQEISKCSRDYYRNKCSTEGNVRAPALEGICTTWEKCMNRDPQQIGRSKITAETFADIVNGFFRPISWKSLFMSSFLLFASFFVTNVAFGTYRKGSTEQNKAVDRIEILEKRIKEQEKLLASRNHVLPATPPSQFISKYEPILNDSIYSPLMNK</sequence>
<proteinExistence type="predicted"/>
<accession>A0A1L0BQD8</accession>
<dbReference type="GO" id="GO:0031965">
    <property type="term" value="C:nuclear membrane"/>
    <property type="evidence" value="ECO:0007669"/>
    <property type="project" value="InterPro"/>
</dbReference>
<keyword evidence="1" id="KW-0812">Transmembrane</keyword>
<feature type="domain" description="Brl1/Brr6" evidence="2">
    <location>
        <begin position="166"/>
        <end position="301"/>
    </location>
</feature>
<gene>
    <name evidence="3" type="ORF">SAMEA4029010_CIC11G00000005668</name>
</gene>
<dbReference type="EMBL" id="LT635759">
    <property type="protein sequence ID" value="SGZ53615.1"/>
    <property type="molecule type" value="Genomic_DNA"/>
</dbReference>
<feature type="transmembrane region" description="Helical" evidence="1">
    <location>
        <begin position="162"/>
        <end position="187"/>
    </location>
</feature>
<dbReference type="GO" id="GO:0006998">
    <property type="term" value="P:nuclear envelope organization"/>
    <property type="evidence" value="ECO:0007669"/>
    <property type="project" value="InterPro"/>
</dbReference>
<evidence type="ECO:0000313" key="3">
    <source>
        <dbReference type="EMBL" id="SGZ53615.1"/>
    </source>
</evidence>
<reference evidence="3 4" key="1">
    <citation type="submission" date="2016-10" db="EMBL/GenBank/DDBJ databases">
        <authorList>
            <person name="de Groot N.N."/>
        </authorList>
    </citation>
    <scope>NUCLEOTIDE SEQUENCE [LARGE SCALE GENOMIC DNA]</scope>
    <source>
        <strain evidence="3 4">CBS 141442</strain>
    </source>
</reference>
<feature type="transmembrane region" description="Helical" evidence="1">
    <location>
        <begin position="279"/>
        <end position="300"/>
    </location>
</feature>
<protein>
    <submittedName>
        <fullName evidence="3">CIC11C00000005668</fullName>
    </submittedName>
</protein>
<organism evidence="3 4">
    <name type="scientific">Sungouiella intermedia</name>
    <dbReference type="NCBI Taxonomy" id="45354"/>
    <lineage>
        <taxon>Eukaryota</taxon>
        <taxon>Fungi</taxon>
        <taxon>Dikarya</taxon>
        <taxon>Ascomycota</taxon>
        <taxon>Saccharomycotina</taxon>
        <taxon>Pichiomycetes</taxon>
        <taxon>Metschnikowiaceae</taxon>
        <taxon>Sungouiella</taxon>
    </lineage>
</organism>
<dbReference type="AlphaFoldDB" id="A0A1L0BQD8"/>